<comment type="caution">
    <text evidence="10">The sequence shown here is derived from an EMBL/GenBank/DDBJ whole genome shotgun (WGS) entry which is preliminary data.</text>
</comment>
<reference evidence="10 11" key="1">
    <citation type="submission" date="2024-07" db="EMBL/GenBank/DDBJ databases">
        <title>Section-level genome sequencing and comparative genomics of Aspergillus sections Usti and Cavernicolus.</title>
        <authorList>
            <consortium name="Lawrence Berkeley National Laboratory"/>
            <person name="Nybo J.L."/>
            <person name="Vesth T.C."/>
            <person name="Theobald S."/>
            <person name="Frisvad J.C."/>
            <person name="Larsen T.O."/>
            <person name="Kjaerboelling I."/>
            <person name="Rothschild-Mancinelli K."/>
            <person name="Lyhne E.K."/>
            <person name="Kogle M.E."/>
            <person name="Barry K."/>
            <person name="Clum A."/>
            <person name="Na H."/>
            <person name="Ledsgaard L."/>
            <person name="Lin J."/>
            <person name="Lipzen A."/>
            <person name="Kuo A."/>
            <person name="Riley R."/>
            <person name="Mondo S."/>
            <person name="Labutti K."/>
            <person name="Haridas S."/>
            <person name="Pangalinan J."/>
            <person name="Salamov A.A."/>
            <person name="Simmons B.A."/>
            <person name="Magnuson J.K."/>
            <person name="Chen J."/>
            <person name="Drula E."/>
            <person name="Henrissat B."/>
            <person name="Wiebenga A."/>
            <person name="Lubbers R.J."/>
            <person name="Gomes A.C."/>
            <person name="Makela M.R."/>
            <person name="Stajich J."/>
            <person name="Grigoriev I.V."/>
            <person name="Mortensen U.H."/>
            <person name="De Vries R.P."/>
            <person name="Baker S.E."/>
            <person name="Andersen M.R."/>
        </authorList>
    </citation>
    <scope>NUCLEOTIDE SEQUENCE [LARGE SCALE GENOMIC DNA]</scope>
    <source>
        <strain evidence="10 11">CBS 209.92</strain>
    </source>
</reference>
<dbReference type="PANTHER" id="PTHR12001">
    <property type="entry name" value="GERANYLGERANYL PYROPHOSPHATE SYNTHASE"/>
    <property type="match status" value="1"/>
</dbReference>
<keyword evidence="5" id="KW-0414">Isoprene biosynthesis</keyword>
<evidence type="ECO:0000256" key="7">
    <source>
        <dbReference type="ARBA" id="ARBA00023268"/>
    </source>
</evidence>
<evidence type="ECO:0000313" key="11">
    <source>
        <dbReference type="Proteomes" id="UP001610563"/>
    </source>
</evidence>
<keyword evidence="3" id="KW-0479">Metal-binding</keyword>
<accession>A0ABR4G407</accession>
<dbReference type="PANTHER" id="PTHR12001:SF72">
    <property type="entry name" value="THIJ_PFPI FAMILY PROTEIN (AFU_ORTHOLOGUE AFUA_3G01210)-RELATED"/>
    <property type="match status" value="1"/>
</dbReference>
<protein>
    <submittedName>
        <fullName evidence="10">Isoprenoid synthase domain-containing protein</fullName>
    </submittedName>
</protein>
<organism evidence="10 11">
    <name type="scientific">Aspergillus keveii</name>
    <dbReference type="NCBI Taxonomy" id="714993"/>
    <lineage>
        <taxon>Eukaryota</taxon>
        <taxon>Fungi</taxon>
        <taxon>Dikarya</taxon>
        <taxon>Ascomycota</taxon>
        <taxon>Pezizomycotina</taxon>
        <taxon>Eurotiomycetes</taxon>
        <taxon>Eurotiomycetidae</taxon>
        <taxon>Eurotiales</taxon>
        <taxon>Aspergillaceae</taxon>
        <taxon>Aspergillus</taxon>
        <taxon>Aspergillus subgen. Nidulantes</taxon>
    </lineage>
</organism>
<keyword evidence="2" id="KW-0808">Transferase</keyword>
<evidence type="ECO:0000256" key="5">
    <source>
        <dbReference type="ARBA" id="ARBA00023229"/>
    </source>
</evidence>
<evidence type="ECO:0000256" key="6">
    <source>
        <dbReference type="ARBA" id="ARBA00023239"/>
    </source>
</evidence>
<dbReference type="Pfam" id="PF00348">
    <property type="entry name" value="polyprenyl_synt"/>
    <property type="match status" value="1"/>
</dbReference>
<proteinExistence type="inferred from homology"/>
<dbReference type="InterPro" id="IPR008949">
    <property type="entry name" value="Isoprenoid_synthase_dom_sf"/>
</dbReference>
<evidence type="ECO:0000313" key="10">
    <source>
        <dbReference type="EMBL" id="KAL2793751.1"/>
    </source>
</evidence>
<evidence type="ECO:0000256" key="9">
    <source>
        <dbReference type="ARBA" id="ARBA00038372"/>
    </source>
</evidence>
<evidence type="ECO:0000256" key="8">
    <source>
        <dbReference type="ARBA" id="ARBA00038363"/>
    </source>
</evidence>
<keyword evidence="7" id="KW-0511">Multifunctional enzyme</keyword>
<keyword evidence="6" id="KW-0456">Lyase</keyword>
<keyword evidence="4" id="KW-0460">Magnesium</keyword>
<dbReference type="Pfam" id="PF19086">
    <property type="entry name" value="Terpene_syn_C_2"/>
    <property type="match status" value="1"/>
</dbReference>
<evidence type="ECO:0000256" key="1">
    <source>
        <dbReference type="ARBA" id="ARBA00004721"/>
    </source>
</evidence>
<evidence type="ECO:0000256" key="3">
    <source>
        <dbReference type="ARBA" id="ARBA00022723"/>
    </source>
</evidence>
<dbReference type="InterPro" id="IPR033749">
    <property type="entry name" value="Polyprenyl_synt_CS"/>
</dbReference>
<dbReference type="SUPFAM" id="SSF48576">
    <property type="entry name" value="Terpenoid synthases"/>
    <property type="match status" value="2"/>
</dbReference>
<comment type="pathway">
    <text evidence="1">Secondary metabolite biosynthesis; terpenoid biosynthesis.</text>
</comment>
<comment type="similarity">
    <text evidence="8">In the C-terminal section; belongs to the FPP/GGPP synthase family.</text>
</comment>
<evidence type="ECO:0000256" key="2">
    <source>
        <dbReference type="ARBA" id="ARBA00022679"/>
    </source>
</evidence>
<dbReference type="EMBL" id="JBFTWV010000053">
    <property type="protein sequence ID" value="KAL2793751.1"/>
    <property type="molecule type" value="Genomic_DNA"/>
</dbReference>
<sequence>MAIPFPEVPFKSCRPISQDALKKAGCFTTLEVYLNIADDHANAGSVRATDDYARAFDLERTGLCPALLSPGGNMCSLAYPEVLPERMELVAYTTELGFLHDDYTEAESIASSASAHKRLDYALDPHSKENPDGSTSSLLMKKIFSAVVLECLDIDVDSGLDMLKSYSEQWLEVVDEHPIPCFSTLDEYLEHRIKDSGALRIWHGVRLSEADYNMMEPLFKAALRPTVLSNDFFSWEKERNQPRDRITNATAFYMSTGMTEQDARDRAKQDILDLESVFLDMRDSFCETHVNLPAPLKLMVNCLAPMIAGYHYWSCICPRYHSSQKPSTSADLGNAVSENRLDDSRTLLYPLPTFLAKRLCAAGSDGENPSPASNVSIPDRTPLEAPINYIQSLSSKNVRLQLIDAFNLWLGLPSQSLKIVKEIVSDLHNSSLILDDIQDGSLLRRGGTAAHIIFGKAQSMNSATYMFVRAAKQVHELANPSLMTVLLEELDTLFLGQSWELKWRFSGQCPSEEEYFAMVDCKTGAMFHMLIRLMLAEGKFSYLVVRCCADPVYKDIITGFCIGEVRQRSRDYRLKARCRF</sequence>
<gene>
    <name evidence="10" type="ORF">BJX66DRAFT_338486</name>
</gene>
<dbReference type="PROSITE" id="PS00723">
    <property type="entry name" value="POLYPRENYL_SYNTHASE_1"/>
    <property type="match status" value="1"/>
</dbReference>
<keyword evidence="11" id="KW-1185">Reference proteome</keyword>
<evidence type="ECO:0000256" key="4">
    <source>
        <dbReference type="ARBA" id="ARBA00022842"/>
    </source>
</evidence>
<name>A0ABR4G407_9EURO</name>
<dbReference type="Gene3D" id="1.10.600.10">
    <property type="entry name" value="Farnesyl Diphosphate Synthase"/>
    <property type="match status" value="2"/>
</dbReference>
<dbReference type="Proteomes" id="UP001610563">
    <property type="component" value="Unassembled WGS sequence"/>
</dbReference>
<dbReference type="InterPro" id="IPR000092">
    <property type="entry name" value="Polyprenyl_synt"/>
</dbReference>
<comment type="similarity">
    <text evidence="9">In the N-terminal section; belongs to the terpene synthase family.</text>
</comment>